<comment type="cofactor">
    <cofactor evidence="1">
        <name>Mg(2+)</name>
        <dbReference type="ChEBI" id="CHEBI:18420"/>
    </cofactor>
</comment>
<evidence type="ECO:0000256" key="7">
    <source>
        <dbReference type="ARBA" id="ARBA00022840"/>
    </source>
</evidence>
<keyword evidence="6" id="KW-0547">Nucleotide-binding</keyword>
<dbReference type="CDD" id="cd05403">
    <property type="entry name" value="NT_KNTase_like"/>
    <property type="match status" value="1"/>
</dbReference>
<dbReference type="GO" id="GO:0005524">
    <property type="term" value="F:ATP binding"/>
    <property type="evidence" value="ECO:0007669"/>
    <property type="project" value="UniProtKB-KW"/>
</dbReference>
<keyword evidence="2" id="KW-1277">Toxin-antitoxin system</keyword>
<dbReference type="EMBL" id="CAVK010000140">
    <property type="protein sequence ID" value="CCW18468.1"/>
    <property type="molecule type" value="Genomic_DNA"/>
</dbReference>
<organism evidence="11 12">
    <name type="scientific">Sphingobium indicum BiD32</name>
    <dbReference type="NCBI Taxonomy" id="1301087"/>
    <lineage>
        <taxon>Bacteria</taxon>
        <taxon>Pseudomonadati</taxon>
        <taxon>Pseudomonadota</taxon>
        <taxon>Alphaproteobacteria</taxon>
        <taxon>Sphingomonadales</taxon>
        <taxon>Sphingomonadaceae</taxon>
        <taxon>Sphingobium</taxon>
    </lineage>
</organism>
<keyword evidence="5" id="KW-0479">Metal-binding</keyword>
<keyword evidence="4" id="KW-0548">Nucleotidyltransferase</keyword>
<evidence type="ECO:0000256" key="1">
    <source>
        <dbReference type="ARBA" id="ARBA00001946"/>
    </source>
</evidence>
<proteinExistence type="inferred from homology"/>
<accession>N1MSS2</accession>
<evidence type="ECO:0000313" key="12">
    <source>
        <dbReference type="Proteomes" id="UP000013201"/>
    </source>
</evidence>
<name>N1MSS2_9SPHN</name>
<evidence type="ECO:0000256" key="9">
    <source>
        <dbReference type="ARBA" id="ARBA00038276"/>
    </source>
</evidence>
<keyword evidence="3" id="KW-0808">Transferase</keyword>
<dbReference type="OrthoDB" id="559450at2"/>
<reference evidence="11 12" key="1">
    <citation type="submission" date="2013-03" db="EMBL/GenBank/DDBJ databases">
        <authorList>
            <person name="Le V."/>
        </authorList>
    </citation>
    <scope>NUCLEOTIDE SEQUENCE [LARGE SCALE GENOMIC DNA]</scope>
    <source>
        <strain evidence="11 12">BiD32</strain>
    </source>
</reference>
<feature type="domain" description="Polymerase nucleotidyl transferase" evidence="10">
    <location>
        <begin position="14"/>
        <end position="85"/>
    </location>
</feature>
<evidence type="ECO:0000256" key="4">
    <source>
        <dbReference type="ARBA" id="ARBA00022695"/>
    </source>
</evidence>
<evidence type="ECO:0000256" key="3">
    <source>
        <dbReference type="ARBA" id="ARBA00022679"/>
    </source>
</evidence>
<keyword evidence="12" id="KW-1185">Reference proteome</keyword>
<comment type="similarity">
    <text evidence="9">Belongs to the MntA antitoxin family.</text>
</comment>
<dbReference type="InterPro" id="IPR043519">
    <property type="entry name" value="NT_sf"/>
</dbReference>
<dbReference type="GO" id="GO:0016779">
    <property type="term" value="F:nucleotidyltransferase activity"/>
    <property type="evidence" value="ECO:0007669"/>
    <property type="project" value="UniProtKB-KW"/>
</dbReference>
<dbReference type="InterPro" id="IPR052038">
    <property type="entry name" value="Type-VII_TA_antitoxin"/>
</dbReference>
<comment type="caution">
    <text evidence="11">The sequence shown here is derived from an EMBL/GenBank/DDBJ whole genome shotgun (WGS) entry which is preliminary data.</text>
</comment>
<evidence type="ECO:0000313" key="11">
    <source>
        <dbReference type="EMBL" id="CCW18468.1"/>
    </source>
</evidence>
<protein>
    <submittedName>
        <fullName evidence="11">DNA polymerase beta domain protein region</fullName>
    </submittedName>
</protein>
<gene>
    <name evidence="11" type="ORF">EBBID32_28210</name>
</gene>
<evidence type="ECO:0000259" key="10">
    <source>
        <dbReference type="Pfam" id="PF01909"/>
    </source>
</evidence>
<dbReference type="InterPro" id="IPR002934">
    <property type="entry name" value="Polymerase_NTP_transf_dom"/>
</dbReference>
<dbReference type="PANTHER" id="PTHR33571">
    <property type="entry name" value="SSL8005 PROTEIN"/>
    <property type="match status" value="1"/>
</dbReference>
<dbReference type="RefSeq" id="WP_006959027.1">
    <property type="nucleotide sequence ID" value="NZ_CAVK010000140.1"/>
</dbReference>
<sequence length="98" mass="10688">MDSSTAIARLKAHEAELRAMGVVSLSLFGSTARGEQRADSDVDVAAQLVNDGRIGLFELAGIGERVRELLGVGVDFVSEPTRKARFQAEIDRDRIRVF</sequence>
<evidence type="ECO:0000256" key="6">
    <source>
        <dbReference type="ARBA" id="ARBA00022741"/>
    </source>
</evidence>
<evidence type="ECO:0000256" key="8">
    <source>
        <dbReference type="ARBA" id="ARBA00022842"/>
    </source>
</evidence>
<dbReference type="AlphaFoldDB" id="N1MSS2"/>
<dbReference type="Proteomes" id="UP000013201">
    <property type="component" value="Unassembled WGS sequence"/>
</dbReference>
<keyword evidence="7" id="KW-0067">ATP-binding</keyword>
<dbReference type="GO" id="GO:0046872">
    <property type="term" value="F:metal ion binding"/>
    <property type="evidence" value="ECO:0007669"/>
    <property type="project" value="UniProtKB-KW"/>
</dbReference>
<evidence type="ECO:0000256" key="5">
    <source>
        <dbReference type="ARBA" id="ARBA00022723"/>
    </source>
</evidence>
<dbReference type="Gene3D" id="3.30.460.10">
    <property type="entry name" value="Beta Polymerase, domain 2"/>
    <property type="match status" value="1"/>
</dbReference>
<reference evidence="12" key="2">
    <citation type="submission" date="2013-04" db="EMBL/GenBank/DDBJ databases">
        <title>Bisphenol A degrading Sphingobium sp. strain BiD32.</title>
        <authorList>
            <person name="Nielsen J.L."/>
            <person name="Zhou N.A."/>
            <person name="Kjeldal H."/>
        </authorList>
    </citation>
    <scope>NUCLEOTIDE SEQUENCE [LARGE SCALE GENOMIC DNA]</scope>
    <source>
        <strain evidence="12">BiD32</strain>
    </source>
</reference>
<dbReference type="Pfam" id="PF01909">
    <property type="entry name" value="NTP_transf_2"/>
    <property type="match status" value="1"/>
</dbReference>
<dbReference type="PANTHER" id="PTHR33571:SF14">
    <property type="entry name" value="PROTEIN ADENYLYLTRANSFERASE MJ0435-RELATED"/>
    <property type="match status" value="1"/>
</dbReference>
<evidence type="ECO:0000256" key="2">
    <source>
        <dbReference type="ARBA" id="ARBA00022649"/>
    </source>
</evidence>
<keyword evidence="8" id="KW-0460">Magnesium</keyword>
<dbReference type="SUPFAM" id="SSF81301">
    <property type="entry name" value="Nucleotidyltransferase"/>
    <property type="match status" value="1"/>
</dbReference>